<dbReference type="PANTHER" id="PTHR11929:SF194">
    <property type="entry name" value="ALPHA-(1,3)-FUCOSYLTRANSFERASE 10"/>
    <property type="match status" value="1"/>
</dbReference>
<evidence type="ECO:0000313" key="6">
    <source>
        <dbReference type="EMBL" id="QGT50377.1"/>
    </source>
</evidence>
<feature type="domain" description="Alpha-(1,3)-fucosyltransferase FucT N-terminal" evidence="5">
    <location>
        <begin position="9"/>
        <end position="95"/>
    </location>
</feature>
<sequence>MSQKPIKKIHFCDGAVKGKILKILQEHYEIILTDKDPDYIFYSVMGEEHINYDGIRIFSCGENVRADFNFCDYALGYDYMHFEDRYLRYPLYLHYQNDTQKAANKHLHISPQTLKDKTRFCTFVVSNGKADEQRTHFFDMLEQYSHIDSGGRYKNNIGKCVDDKDVFLKEGKFNIAFENSSTNGYTTEKLIQAFAAQTIPIYWGDERVTMPLDSNGGGGKSKSFC</sequence>
<organism evidence="6">
    <name type="scientific">uncultured Helicobacter sp</name>
    <dbReference type="NCBI Taxonomy" id="175537"/>
    <lineage>
        <taxon>Bacteria</taxon>
        <taxon>Pseudomonadati</taxon>
        <taxon>Campylobacterota</taxon>
        <taxon>Epsilonproteobacteria</taxon>
        <taxon>Campylobacterales</taxon>
        <taxon>Helicobacteraceae</taxon>
        <taxon>Helicobacter</taxon>
        <taxon>environmental samples</taxon>
    </lineage>
</organism>
<protein>
    <submittedName>
        <fullName evidence="6">Uncharacterized protein</fullName>
    </submittedName>
</protein>
<dbReference type="SUPFAM" id="SSF53756">
    <property type="entry name" value="UDP-Glycosyltransferase/glycogen phosphorylase"/>
    <property type="match status" value="1"/>
</dbReference>
<dbReference type="Gene3D" id="3.40.50.11660">
    <property type="entry name" value="Glycosyl transferase family 10, C-terminal domain"/>
    <property type="match status" value="1"/>
</dbReference>
<comment type="similarity">
    <text evidence="1">Belongs to the glycosyltransferase 10 family.</text>
</comment>
<dbReference type="PANTHER" id="PTHR11929">
    <property type="entry name" value="ALPHA- 1,3 -FUCOSYLTRANSFERASE"/>
    <property type="match status" value="1"/>
</dbReference>
<reference evidence="6" key="1">
    <citation type="journal article" date="2020" name="J. ISSAAS">
        <title>Lactobacilli and other gastrointestinal microbiota of Peromyscus leucopus, reservoir host for agents of Lyme disease and other zoonoses in North America.</title>
        <authorList>
            <person name="Milovic A."/>
            <person name="Bassam K."/>
            <person name="Shao H."/>
            <person name="Chatzistamou I."/>
            <person name="Tufts D.M."/>
            <person name="Diuk-Wasser M."/>
            <person name="Barbour A.G."/>
        </authorList>
    </citation>
    <scope>NUCLEOTIDE SEQUENCE</scope>
    <source>
        <strain evidence="6">LL4</strain>
    </source>
</reference>
<accession>A0A650EKS9</accession>
<dbReference type="AlphaFoldDB" id="A0A650EKS9"/>
<gene>
    <name evidence="6" type="ORF">Helico5904_0490</name>
</gene>
<dbReference type="Pfam" id="PF18025">
    <property type="entry name" value="FucT_N"/>
    <property type="match status" value="1"/>
</dbReference>
<dbReference type="EMBL" id="MN577569">
    <property type="protein sequence ID" value="QGT50377.1"/>
    <property type="molecule type" value="Genomic_DNA"/>
</dbReference>
<evidence type="ECO:0000256" key="1">
    <source>
        <dbReference type="ARBA" id="ARBA00008919"/>
    </source>
</evidence>
<dbReference type="InterPro" id="IPR038577">
    <property type="entry name" value="GT10-like_C_sf"/>
</dbReference>
<evidence type="ECO:0000256" key="2">
    <source>
        <dbReference type="ARBA" id="ARBA00022676"/>
    </source>
</evidence>
<keyword evidence="2" id="KW-0328">Glycosyltransferase</keyword>
<evidence type="ECO:0000259" key="4">
    <source>
        <dbReference type="Pfam" id="PF00852"/>
    </source>
</evidence>
<dbReference type="InterPro" id="IPR055270">
    <property type="entry name" value="Glyco_tran_10_C"/>
</dbReference>
<evidence type="ECO:0000256" key="3">
    <source>
        <dbReference type="ARBA" id="ARBA00022679"/>
    </source>
</evidence>
<dbReference type="GO" id="GO:0016020">
    <property type="term" value="C:membrane"/>
    <property type="evidence" value="ECO:0007669"/>
    <property type="project" value="InterPro"/>
</dbReference>
<dbReference type="InterPro" id="IPR001503">
    <property type="entry name" value="Glyco_trans_10"/>
</dbReference>
<dbReference type="GO" id="GO:0008417">
    <property type="term" value="F:fucosyltransferase activity"/>
    <property type="evidence" value="ECO:0007669"/>
    <property type="project" value="InterPro"/>
</dbReference>
<dbReference type="Pfam" id="PF00852">
    <property type="entry name" value="Glyco_transf_10"/>
    <property type="match status" value="1"/>
</dbReference>
<evidence type="ECO:0000259" key="5">
    <source>
        <dbReference type="Pfam" id="PF18025"/>
    </source>
</evidence>
<keyword evidence="3" id="KW-0808">Transferase</keyword>
<feature type="domain" description="Fucosyltransferase C-terminal" evidence="4">
    <location>
        <begin position="115"/>
        <end position="207"/>
    </location>
</feature>
<dbReference type="InterPro" id="IPR041058">
    <property type="entry name" value="FucT_N"/>
</dbReference>
<name>A0A650EKS9_9HELI</name>
<proteinExistence type="inferred from homology"/>